<dbReference type="EMBL" id="WNTK01000109">
    <property type="protein sequence ID" value="KAG9471737.1"/>
    <property type="molecule type" value="Genomic_DNA"/>
</dbReference>
<name>A0A8J6ELP6_ELECQ</name>
<protein>
    <submittedName>
        <fullName evidence="1">Uncharacterized protein</fullName>
    </submittedName>
</protein>
<accession>A0A8J6ELP6</accession>
<gene>
    <name evidence="1" type="ORF">GDO78_023177</name>
</gene>
<organism evidence="1 2">
    <name type="scientific">Eleutherodactylus coqui</name>
    <name type="common">Puerto Rican coqui</name>
    <dbReference type="NCBI Taxonomy" id="57060"/>
    <lineage>
        <taxon>Eukaryota</taxon>
        <taxon>Metazoa</taxon>
        <taxon>Chordata</taxon>
        <taxon>Craniata</taxon>
        <taxon>Vertebrata</taxon>
        <taxon>Euteleostomi</taxon>
        <taxon>Amphibia</taxon>
        <taxon>Batrachia</taxon>
        <taxon>Anura</taxon>
        <taxon>Neobatrachia</taxon>
        <taxon>Hyloidea</taxon>
        <taxon>Eleutherodactylidae</taxon>
        <taxon>Eleutherodactylinae</taxon>
        <taxon>Eleutherodactylus</taxon>
        <taxon>Eleutherodactylus</taxon>
    </lineage>
</organism>
<sequence length="105" mass="11036">MGWSGWAVAPPPGRDNTVRQGCPSCGGSHGPVGWLCCGAPTGWRVPWTCGGCTAVLPPRRDNTVRQDCTQCGRSMDVWCGRTAELPLGGGSRGGVVAVLQRSRRV</sequence>
<proteinExistence type="predicted"/>
<keyword evidence="2" id="KW-1185">Reference proteome</keyword>
<dbReference type="AlphaFoldDB" id="A0A8J6ELP6"/>
<comment type="caution">
    <text evidence="1">The sequence shown here is derived from an EMBL/GenBank/DDBJ whole genome shotgun (WGS) entry which is preliminary data.</text>
</comment>
<evidence type="ECO:0000313" key="2">
    <source>
        <dbReference type="Proteomes" id="UP000770717"/>
    </source>
</evidence>
<dbReference type="Proteomes" id="UP000770717">
    <property type="component" value="Unassembled WGS sequence"/>
</dbReference>
<reference evidence="1" key="1">
    <citation type="thesis" date="2020" institute="ProQuest LLC" country="789 East Eisenhower Parkway, Ann Arbor, MI, USA">
        <title>Comparative Genomics and Chromosome Evolution.</title>
        <authorList>
            <person name="Mudd A.B."/>
        </authorList>
    </citation>
    <scope>NUCLEOTIDE SEQUENCE</scope>
    <source>
        <strain evidence="1">HN-11 Male</strain>
        <tissue evidence="1">Kidney and liver</tissue>
    </source>
</reference>
<evidence type="ECO:0000313" key="1">
    <source>
        <dbReference type="EMBL" id="KAG9471737.1"/>
    </source>
</evidence>